<dbReference type="EMBL" id="CP013480">
    <property type="protein sequence ID" value="ALS58712.1"/>
    <property type="molecule type" value="Genomic_DNA"/>
</dbReference>
<evidence type="ECO:0000256" key="1">
    <source>
        <dbReference type="ARBA" id="ARBA00001974"/>
    </source>
</evidence>
<accession>A0ABN4JDA9</accession>
<dbReference type="InterPro" id="IPR036188">
    <property type="entry name" value="FAD/NAD-bd_sf"/>
</dbReference>
<dbReference type="Gene3D" id="3.30.70.2450">
    <property type="match status" value="1"/>
</dbReference>
<dbReference type="PRINTS" id="PR00420">
    <property type="entry name" value="RNGMNOXGNASE"/>
</dbReference>
<dbReference type="PANTHER" id="PTHR43004">
    <property type="entry name" value="TRK SYSTEM POTASSIUM UPTAKE PROTEIN"/>
    <property type="match status" value="1"/>
</dbReference>
<evidence type="ECO:0000256" key="4">
    <source>
        <dbReference type="SAM" id="MobiDB-lite"/>
    </source>
</evidence>
<gene>
    <name evidence="6" type="ORF">AT302_01885</name>
</gene>
<evidence type="ECO:0000313" key="6">
    <source>
        <dbReference type="EMBL" id="ALS58712.1"/>
    </source>
</evidence>
<dbReference type="InterPro" id="IPR002938">
    <property type="entry name" value="FAD-bd"/>
</dbReference>
<evidence type="ECO:0000256" key="3">
    <source>
        <dbReference type="ARBA" id="ARBA00022827"/>
    </source>
</evidence>
<keyword evidence="2" id="KW-0285">Flavoprotein</keyword>
<dbReference type="Gene3D" id="3.40.30.120">
    <property type="match status" value="1"/>
</dbReference>
<dbReference type="PROSITE" id="PS51257">
    <property type="entry name" value="PROKAR_LIPOPROTEIN"/>
    <property type="match status" value="1"/>
</dbReference>
<dbReference type="PANTHER" id="PTHR43004:SF19">
    <property type="entry name" value="BINDING MONOOXYGENASE, PUTATIVE (JCVI)-RELATED"/>
    <property type="match status" value="1"/>
</dbReference>
<feature type="domain" description="FAD-binding" evidence="5">
    <location>
        <begin position="8"/>
        <end position="366"/>
    </location>
</feature>
<evidence type="ECO:0000313" key="7">
    <source>
        <dbReference type="Proteomes" id="UP000060277"/>
    </source>
</evidence>
<reference evidence="7" key="1">
    <citation type="submission" date="2015-12" db="EMBL/GenBank/DDBJ databases">
        <title>Complete genome sequence of Pandoraea norimbergensis DSM 11628.</title>
        <authorList>
            <person name="Ee R."/>
            <person name="Lim Y.-L."/>
            <person name="Yong D."/>
            <person name="Yin W.-F."/>
            <person name="Chan K.-G."/>
        </authorList>
    </citation>
    <scope>NUCLEOTIDE SEQUENCE [LARGE SCALE GENOMIC DNA]</scope>
    <source>
        <strain evidence="7">DSM 11628</strain>
    </source>
</reference>
<feature type="compositionally biased region" description="Low complexity" evidence="4">
    <location>
        <begin position="494"/>
        <end position="512"/>
    </location>
</feature>
<dbReference type="Proteomes" id="UP000060277">
    <property type="component" value="Chromosome"/>
</dbReference>
<name>A0ABN4JDA9_9BURK</name>
<sequence>MKEFTLIYEVIIAGAGPVGLFLACELRLAGLSVLVLEQAETPESPLKRLPFGLRGLSMPTLDAFYRRGLLDDITAPQRAKANTGTNANASVPHWMQQARRPGGHFAGIQFFQDDIDTSKWPYFQPNPAGTIFAVDMEHIETVLATRAIASGAQIRRGCGVDGFDTTDDGVTVHANGEIFRAQWLIGCDGARSAVRKAAGIEFVGTDPEFTGYSVQVELADPDKLTPGRHYTPTGMYTYQPPGTVAMADFDGGAFHRTQPITREHVQTVLRRVSNTDVTVNALSLATTWTDRAHQATTYRKGRVLLAGDAAHIHSPMGGQGLNLGLGDAMNLAWKLAATVRGDAPPDLLDTYTTERHPVGAQVLDWSRAQIGIMRPAPSSRALEAILRDVLDTRDGATYFAERVWGACLRYDLGSEHPLVGRSAPDFEFVDGKKLGALLTNGKGLLLDFDADTSLKTLANRWRDRFAYVGCDAKHRFGLRAVLLRPDGFVAWASDTSNSNDPNDPNDPNAPRSATPPDLDALAQAASRWFGAPNDA</sequence>
<evidence type="ECO:0000259" key="5">
    <source>
        <dbReference type="Pfam" id="PF01494"/>
    </source>
</evidence>
<dbReference type="SUPFAM" id="SSF51905">
    <property type="entry name" value="FAD/NAD(P)-binding domain"/>
    <property type="match status" value="1"/>
</dbReference>
<proteinExistence type="predicted"/>
<dbReference type="Pfam" id="PF21274">
    <property type="entry name" value="Rng_hyd_C"/>
    <property type="match status" value="1"/>
</dbReference>
<organism evidence="6 7">
    <name type="scientific">Pandoraea norimbergensis</name>
    <dbReference type="NCBI Taxonomy" id="93219"/>
    <lineage>
        <taxon>Bacteria</taxon>
        <taxon>Pseudomonadati</taxon>
        <taxon>Pseudomonadota</taxon>
        <taxon>Betaproteobacteria</taxon>
        <taxon>Burkholderiales</taxon>
        <taxon>Burkholderiaceae</taxon>
        <taxon>Pandoraea</taxon>
    </lineage>
</organism>
<keyword evidence="7" id="KW-1185">Reference proteome</keyword>
<dbReference type="Gene3D" id="3.50.50.60">
    <property type="entry name" value="FAD/NAD(P)-binding domain"/>
    <property type="match status" value="1"/>
</dbReference>
<evidence type="ECO:0000256" key="2">
    <source>
        <dbReference type="ARBA" id="ARBA00022630"/>
    </source>
</evidence>
<protein>
    <submittedName>
        <fullName evidence="6">FAD-dependent oxidoreductase</fullName>
    </submittedName>
</protein>
<keyword evidence="3" id="KW-0274">FAD</keyword>
<dbReference type="Pfam" id="PF01494">
    <property type="entry name" value="FAD_binding_3"/>
    <property type="match status" value="1"/>
</dbReference>
<comment type="cofactor">
    <cofactor evidence="1">
        <name>FAD</name>
        <dbReference type="ChEBI" id="CHEBI:57692"/>
    </cofactor>
</comment>
<dbReference type="InterPro" id="IPR050641">
    <property type="entry name" value="RIFMO-like"/>
</dbReference>
<feature type="region of interest" description="Disordered" evidence="4">
    <location>
        <begin position="494"/>
        <end position="517"/>
    </location>
</feature>